<keyword evidence="8" id="KW-0863">Zinc-finger</keyword>
<evidence type="ECO:0000256" key="4">
    <source>
        <dbReference type="ARBA" id="ARBA00022617"/>
    </source>
</evidence>
<dbReference type="InterPro" id="IPR013087">
    <property type="entry name" value="Znf_C2H2_type"/>
</dbReference>
<comment type="similarity">
    <text evidence="2">Belongs to the cytochrome c family.</text>
</comment>
<keyword evidence="5 9" id="KW-0479">Metal-binding</keyword>
<name>A0A498SAK0_ACAVI</name>
<gene>
    <name evidence="12" type="ORF">NAV_LOCUS3523</name>
</gene>
<dbReference type="InterPro" id="IPR036909">
    <property type="entry name" value="Cyt_c-like_dom_sf"/>
</dbReference>
<dbReference type="GO" id="GO:0005758">
    <property type="term" value="C:mitochondrial intermembrane space"/>
    <property type="evidence" value="ECO:0007669"/>
    <property type="project" value="UniProtKB-SubCell"/>
</dbReference>
<dbReference type="InterPro" id="IPR009056">
    <property type="entry name" value="Cyt_c-like_dom"/>
</dbReference>
<evidence type="ECO:0000256" key="3">
    <source>
        <dbReference type="ARBA" id="ARBA00022448"/>
    </source>
</evidence>
<keyword evidence="7 9" id="KW-0408">Iron</keyword>
<dbReference type="OrthoDB" id="449280at2759"/>
<dbReference type="FunFam" id="1.10.760.10:FF:000001">
    <property type="entry name" value="Cytochrome c iso-1"/>
    <property type="match status" value="1"/>
</dbReference>
<dbReference type="PROSITE" id="PS00028">
    <property type="entry name" value="ZINC_FINGER_C2H2_1"/>
    <property type="match status" value="1"/>
</dbReference>
<dbReference type="GO" id="GO:0009055">
    <property type="term" value="F:electron transfer activity"/>
    <property type="evidence" value="ECO:0007669"/>
    <property type="project" value="InterPro"/>
</dbReference>
<evidence type="ECO:0008006" key="14">
    <source>
        <dbReference type="Google" id="ProtNLM"/>
    </source>
</evidence>
<sequence>MDINRLTTTDSLLKGGHGLNQNIPCSQYGENINADADISLNNFNIGSTIMASNNEVITKKCRIWNPALDDCHNAANNNDKSKISDNLQNNHVSQNYASSMQPYITTLMKSSDYKKGMQYHNTAMSFRFNIMLLPNYLMNAMLNPNFTSLNVPNQNCCAVCGSIFRLTADLVQHMRINHRTKHYSQPLKRTLHIDMSIPEGDYERGKKLFKMRCFQCHVIDSDANKNGPTLKGVIGRKSGTVDGYPYSTANKNKGVVWTRETLFEYLLDPKKYIPGTKMVFAGLKKPQERADLIKYIEEESAK</sequence>
<keyword evidence="6" id="KW-0249">Electron transport</keyword>
<dbReference type="GO" id="GO:0020037">
    <property type="term" value="F:heme binding"/>
    <property type="evidence" value="ECO:0007669"/>
    <property type="project" value="InterPro"/>
</dbReference>
<evidence type="ECO:0000313" key="12">
    <source>
        <dbReference type="EMBL" id="VBB28693.1"/>
    </source>
</evidence>
<evidence type="ECO:0000256" key="9">
    <source>
        <dbReference type="PROSITE-ProRule" id="PRU00433"/>
    </source>
</evidence>
<keyword evidence="3" id="KW-0813">Transport</keyword>
<dbReference type="Pfam" id="PF00034">
    <property type="entry name" value="Cytochrom_C"/>
    <property type="match status" value="1"/>
</dbReference>
<dbReference type="EMBL" id="UPTC01000456">
    <property type="protein sequence ID" value="VBB28693.1"/>
    <property type="molecule type" value="Genomic_DNA"/>
</dbReference>
<dbReference type="Proteomes" id="UP000276991">
    <property type="component" value="Unassembled WGS sequence"/>
</dbReference>
<evidence type="ECO:0000256" key="7">
    <source>
        <dbReference type="ARBA" id="ARBA00023004"/>
    </source>
</evidence>
<dbReference type="GO" id="GO:0008270">
    <property type="term" value="F:zinc ion binding"/>
    <property type="evidence" value="ECO:0007669"/>
    <property type="project" value="UniProtKB-KW"/>
</dbReference>
<dbReference type="AlphaFoldDB" id="A0A498SAK0"/>
<keyword evidence="13" id="KW-1185">Reference proteome</keyword>
<dbReference type="SUPFAM" id="SSF46626">
    <property type="entry name" value="Cytochrome c"/>
    <property type="match status" value="1"/>
</dbReference>
<dbReference type="PROSITE" id="PS50157">
    <property type="entry name" value="ZINC_FINGER_C2H2_2"/>
    <property type="match status" value="1"/>
</dbReference>
<evidence type="ECO:0000259" key="10">
    <source>
        <dbReference type="PROSITE" id="PS50157"/>
    </source>
</evidence>
<reference evidence="12 13" key="1">
    <citation type="submission" date="2018-08" db="EMBL/GenBank/DDBJ databases">
        <authorList>
            <person name="Laetsch R D."/>
            <person name="Stevens L."/>
            <person name="Kumar S."/>
            <person name="Blaxter L. M."/>
        </authorList>
    </citation>
    <scope>NUCLEOTIDE SEQUENCE [LARGE SCALE GENOMIC DNA]</scope>
</reference>
<feature type="domain" description="Cytochrome c" evidence="11">
    <location>
        <begin position="200"/>
        <end position="300"/>
    </location>
</feature>
<evidence type="ECO:0000256" key="2">
    <source>
        <dbReference type="ARBA" id="ARBA00006488"/>
    </source>
</evidence>
<evidence type="ECO:0000256" key="8">
    <source>
        <dbReference type="PROSITE-ProRule" id="PRU00042"/>
    </source>
</evidence>
<evidence type="ECO:0000313" key="13">
    <source>
        <dbReference type="Proteomes" id="UP000276991"/>
    </source>
</evidence>
<evidence type="ECO:0000256" key="5">
    <source>
        <dbReference type="ARBA" id="ARBA00022723"/>
    </source>
</evidence>
<evidence type="ECO:0000256" key="6">
    <source>
        <dbReference type="ARBA" id="ARBA00022982"/>
    </source>
</evidence>
<accession>A0A498SAK0</accession>
<comment type="subcellular location">
    <subcellularLocation>
        <location evidence="1">Mitochondrion intermembrane space</location>
    </subcellularLocation>
</comment>
<keyword evidence="8" id="KW-0862">Zinc</keyword>
<keyword evidence="4 9" id="KW-0349">Heme</keyword>
<dbReference type="PRINTS" id="PR00604">
    <property type="entry name" value="CYTCHRMECIAB"/>
</dbReference>
<dbReference type="PANTHER" id="PTHR11961">
    <property type="entry name" value="CYTOCHROME C"/>
    <property type="match status" value="1"/>
</dbReference>
<evidence type="ECO:0000259" key="11">
    <source>
        <dbReference type="PROSITE" id="PS51007"/>
    </source>
</evidence>
<proteinExistence type="inferred from homology"/>
<protein>
    <recommendedName>
        <fullName evidence="14">C2H2-type domain-containing protein</fullName>
    </recommendedName>
</protein>
<organism evidence="12 13">
    <name type="scientific">Acanthocheilonema viteae</name>
    <name type="common">Filarial nematode worm</name>
    <name type="synonym">Dipetalonema viteae</name>
    <dbReference type="NCBI Taxonomy" id="6277"/>
    <lineage>
        <taxon>Eukaryota</taxon>
        <taxon>Metazoa</taxon>
        <taxon>Ecdysozoa</taxon>
        <taxon>Nematoda</taxon>
        <taxon>Chromadorea</taxon>
        <taxon>Rhabditida</taxon>
        <taxon>Spirurina</taxon>
        <taxon>Spiruromorpha</taxon>
        <taxon>Filarioidea</taxon>
        <taxon>Onchocercidae</taxon>
        <taxon>Acanthocheilonema</taxon>
    </lineage>
</organism>
<evidence type="ECO:0000256" key="1">
    <source>
        <dbReference type="ARBA" id="ARBA00004569"/>
    </source>
</evidence>
<dbReference type="PROSITE" id="PS51007">
    <property type="entry name" value="CYTC"/>
    <property type="match status" value="1"/>
</dbReference>
<dbReference type="STRING" id="6277.A0A498SAK0"/>
<dbReference type="Gene3D" id="1.10.760.10">
    <property type="entry name" value="Cytochrome c-like domain"/>
    <property type="match status" value="1"/>
</dbReference>
<feature type="domain" description="C2H2-type" evidence="10">
    <location>
        <begin position="155"/>
        <end position="183"/>
    </location>
</feature>
<dbReference type="InterPro" id="IPR002327">
    <property type="entry name" value="Cyt_c_1A/1B"/>
</dbReference>